<dbReference type="InterPro" id="IPR035681">
    <property type="entry name" value="ComA-like_MBL"/>
</dbReference>
<dbReference type="Pfam" id="PF00753">
    <property type="entry name" value="Lactamase_B"/>
    <property type="match status" value="1"/>
</dbReference>
<keyword evidence="1" id="KW-0472">Membrane</keyword>
<dbReference type="InterPro" id="IPR052159">
    <property type="entry name" value="Competence_DNA_uptake"/>
</dbReference>
<keyword evidence="1" id="KW-1133">Transmembrane helix</keyword>
<name>A0A1M5UNB4_9CLOT</name>
<evidence type="ECO:0000259" key="2">
    <source>
        <dbReference type="SMART" id="SM00849"/>
    </source>
</evidence>
<dbReference type="InterPro" id="IPR001279">
    <property type="entry name" value="Metallo-B-lactamas"/>
</dbReference>
<feature type="domain" description="Metallo-beta-lactamase" evidence="2">
    <location>
        <begin position="53"/>
        <end position="247"/>
    </location>
</feature>
<protein>
    <submittedName>
        <fullName evidence="3">Competence protein ComEC</fullName>
    </submittedName>
</protein>
<evidence type="ECO:0000256" key="1">
    <source>
        <dbReference type="SAM" id="Phobius"/>
    </source>
</evidence>
<dbReference type="Proteomes" id="UP000184447">
    <property type="component" value="Unassembled WGS sequence"/>
</dbReference>
<dbReference type="SUPFAM" id="SSF56281">
    <property type="entry name" value="Metallo-hydrolase/oxidoreductase"/>
    <property type="match status" value="1"/>
</dbReference>
<dbReference type="Gene3D" id="3.60.15.10">
    <property type="entry name" value="Ribonuclease Z/Hydroxyacylglutathione hydrolase-like"/>
    <property type="match status" value="1"/>
</dbReference>
<dbReference type="STRING" id="1121316.SAMN02745207_01837"/>
<keyword evidence="1" id="KW-0812">Transmembrane</keyword>
<dbReference type="EMBL" id="FQXM01000008">
    <property type="protein sequence ID" value="SHH64400.1"/>
    <property type="molecule type" value="Genomic_DNA"/>
</dbReference>
<dbReference type="AlphaFoldDB" id="A0A1M5UNB4"/>
<dbReference type="CDD" id="cd07731">
    <property type="entry name" value="ComA-like_MBL-fold"/>
    <property type="match status" value="1"/>
</dbReference>
<feature type="transmembrane region" description="Helical" evidence="1">
    <location>
        <begin position="12"/>
        <end position="28"/>
    </location>
</feature>
<proteinExistence type="predicted"/>
<accession>A0A1M5UNB4</accession>
<reference evidence="3 4" key="1">
    <citation type="submission" date="2016-11" db="EMBL/GenBank/DDBJ databases">
        <authorList>
            <person name="Jaros S."/>
            <person name="Januszkiewicz K."/>
            <person name="Wedrychowicz H."/>
        </authorList>
    </citation>
    <scope>NUCLEOTIDE SEQUENCE [LARGE SCALE GENOMIC DNA]</scope>
    <source>
        <strain evidence="3 4">DSM 8605</strain>
    </source>
</reference>
<keyword evidence="4" id="KW-1185">Reference proteome</keyword>
<dbReference type="PANTHER" id="PTHR30619">
    <property type="entry name" value="DNA INTERNALIZATION/COMPETENCE PROTEIN COMEC/REC2"/>
    <property type="match status" value="1"/>
</dbReference>
<evidence type="ECO:0000313" key="4">
    <source>
        <dbReference type="Proteomes" id="UP000184447"/>
    </source>
</evidence>
<sequence>MKLKPKTKKAIVFMVIGFLIIFIVIAFVKNNSQVYKSIDTKGKLLVHFIDVGQGDSILLMADNKTLLIDTGPNSKKNEFLDYLKSTGITKLDYIIATHPHEDHIGNMSYVIQKYDIGKFYAPKITSTTDSYNSMVKALNKKSKKITVSKGGMSFKLGSDVLCEILAPNNSSYDNLNNYSVVLKVTFKDTSFLLTGDAEKESEDEILSQKYILKADVLKLGHHGSSTSTTPDFLQSVDPKIAIASCGINNSYGHPNDEIINLLTENNIHLFRTDLDKTIILESDGKIIKRK</sequence>
<dbReference type="PANTHER" id="PTHR30619:SF7">
    <property type="entry name" value="BETA-LACTAMASE DOMAIN PROTEIN"/>
    <property type="match status" value="1"/>
</dbReference>
<dbReference type="SMART" id="SM00849">
    <property type="entry name" value="Lactamase_B"/>
    <property type="match status" value="1"/>
</dbReference>
<dbReference type="RefSeq" id="WP_073338132.1">
    <property type="nucleotide sequence ID" value="NZ_FQXM01000008.1"/>
</dbReference>
<dbReference type="InterPro" id="IPR036866">
    <property type="entry name" value="RibonucZ/Hydroxyglut_hydro"/>
</dbReference>
<evidence type="ECO:0000313" key="3">
    <source>
        <dbReference type="EMBL" id="SHH64400.1"/>
    </source>
</evidence>
<gene>
    <name evidence="3" type="ORF">SAMN02745207_01837</name>
</gene>
<organism evidence="3 4">
    <name type="scientific">Clostridium grantii DSM 8605</name>
    <dbReference type="NCBI Taxonomy" id="1121316"/>
    <lineage>
        <taxon>Bacteria</taxon>
        <taxon>Bacillati</taxon>
        <taxon>Bacillota</taxon>
        <taxon>Clostridia</taxon>
        <taxon>Eubacteriales</taxon>
        <taxon>Clostridiaceae</taxon>
        <taxon>Clostridium</taxon>
    </lineage>
</organism>
<dbReference type="OrthoDB" id="9761531at2"/>